<dbReference type="FunFam" id="1.25.70.10:FF:000001">
    <property type="entry name" value="Mitochondrial transcription termination factor-like"/>
    <property type="match status" value="1"/>
</dbReference>
<evidence type="ECO:0008006" key="5">
    <source>
        <dbReference type="Google" id="ProtNLM"/>
    </source>
</evidence>
<dbReference type="PANTHER" id="PTHR13068">
    <property type="entry name" value="CGI-12 PROTEIN-RELATED"/>
    <property type="match status" value="1"/>
</dbReference>
<dbReference type="Gene3D" id="1.25.70.10">
    <property type="entry name" value="Transcription termination factor 3, mitochondrial"/>
    <property type="match status" value="1"/>
</dbReference>
<keyword evidence="3" id="KW-0809">Transit peptide</keyword>
<dbReference type="eggNOG" id="KOG1267">
    <property type="taxonomic scope" value="Eukaryota"/>
</dbReference>
<dbReference type="GO" id="GO:0003676">
    <property type="term" value="F:nucleic acid binding"/>
    <property type="evidence" value="ECO:0007669"/>
    <property type="project" value="InterPro"/>
</dbReference>
<keyword evidence="2" id="KW-0806">Transcription termination</keyword>
<comment type="similarity">
    <text evidence="1">Belongs to the mTERF family.</text>
</comment>
<evidence type="ECO:0000256" key="1">
    <source>
        <dbReference type="ARBA" id="ARBA00007692"/>
    </source>
</evidence>
<dbReference type="OMA" id="VPRRSNC"/>
<reference evidence="4" key="1">
    <citation type="journal article" date="2013" name="Nature">
        <title>Draft genome of the wheat A-genome progenitor Triticum urartu.</title>
        <authorList>
            <person name="Ling H.Q."/>
            <person name="Zhao S."/>
            <person name="Liu D."/>
            <person name="Wang J."/>
            <person name="Sun H."/>
            <person name="Zhang C."/>
            <person name="Fan H."/>
            <person name="Li D."/>
            <person name="Dong L."/>
            <person name="Tao Y."/>
            <person name="Gao C."/>
            <person name="Wu H."/>
            <person name="Li Y."/>
            <person name="Cui Y."/>
            <person name="Guo X."/>
            <person name="Zheng S."/>
            <person name="Wang B."/>
            <person name="Yu K."/>
            <person name="Liang Q."/>
            <person name="Yang W."/>
            <person name="Lou X."/>
            <person name="Chen J."/>
            <person name="Feng M."/>
            <person name="Jian J."/>
            <person name="Zhang X."/>
            <person name="Luo G."/>
            <person name="Jiang Y."/>
            <person name="Liu J."/>
            <person name="Wang Z."/>
            <person name="Sha Y."/>
            <person name="Zhang B."/>
            <person name="Wu H."/>
            <person name="Tang D."/>
            <person name="Shen Q."/>
            <person name="Xue P."/>
            <person name="Zou S."/>
            <person name="Wang X."/>
            <person name="Liu X."/>
            <person name="Wang F."/>
            <person name="Yang Y."/>
            <person name="An X."/>
            <person name="Dong Z."/>
            <person name="Zhang K."/>
            <person name="Zhang X."/>
            <person name="Luo M.C."/>
            <person name="Dvorak J."/>
            <person name="Tong Y."/>
            <person name="Wang J."/>
            <person name="Yang H."/>
            <person name="Li Z."/>
            <person name="Wang D."/>
            <person name="Zhang A."/>
            <person name="Wang J."/>
        </authorList>
    </citation>
    <scope>NUCLEOTIDE SEQUENCE</scope>
</reference>
<evidence type="ECO:0000256" key="2">
    <source>
        <dbReference type="ARBA" id="ARBA00022472"/>
    </source>
</evidence>
<dbReference type="Pfam" id="PF02536">
    <property type="entry name" value="mTERF"/>
    <property type="match status" value="1"/>
</dbReference>
<dbReference type="GO" id="GO:0006353">
    <property type="term" value="P:DNA-templated transcription termination"/>
    <property type="evidence" value="ECO:0007669"/>
    <property type="project" value="UniProtKB-KW"/>
</dbReference>
<accession>M8ANS2</accession>
<dbReference type="SMART" id="SM00733">
    <property type="entry name" value="Mterf"/>
    <property type="match status" value="3"/>
</dbReference>
<dbReference type="PANTHER" id="PTHR13068:SF234">
    <property type="match status" value="1"/>
</dbReference>
<evidence type="ECO:0000313" key="4">
    <source>
        <dbReference type="EMBL" id="EMS66755.1"/>
    </source>
</evidence>
<organism evidence="4">
    <name type="scientific">Triticum urartu</name>
    <name type="common">Red wild einkorn</name>
    <name type="synonym">Crithodium urartu</name>
    <dbReference type="NCBI Taxonomy" id="4572"/>
    <lineage>
        <taxon>Eukaryota</taxon>
        <taxon>Viridiplantae</taxon>
        <taxon>Streptophyta</taxon>
        <taxon>Embryophyta</taxon>
        <taxon>Tracheophyta</taxon>
        <taxon>Spermatophyta</taxon>
        <taxon>Magnoliopsida</taxon>
        <taxon>Liliopsida</taxon>
        <taxon>Poales</taxon>
        <taxon>Poaceae</taxon>
        <taxon>BOP clade</taxon>
        <taxon>Pooideae</taxon>
        <taxon>Triticodae</taxon>
        <taxon>Triticeae</taxon>
        <taxon>Triticinae</taxon>
        <taxon>Triticum</taxon>
    </lineage>
</organism>
<sequence length="264" mass="29578">MDVRELKKYHVPRRSNCLLRCNLDKVVKPNVAFLQECGLGACDIVKLCIPAERILTTNPEQVRAMVACAQRLGMPPGSGMFRYALQAVAFLTQEKITAKVEYLKNTFRWSDAEVALAVSRNPSVLRRSKESLQRKSDFLISVVGLEPAYISRISVFITFSLECRLRPRHYVVNFLKENGLLDRERSYYAICRMTDKAFTDKGILAVMFIENLAVFFIDVPMNALQTGATAAACSAISQAISDLPVRLINIAPNVHLTLSVAYIV</sequence>
<dbReference type="InterPro" id="IPR003690">
    <property type="entry name" value="MTERF"/>
</dbReference>
<proteinExistence type="inferred from homology"/>
<keyword evidence="2" id="KW-0805">Transcription regulation</keyword>
<dbReference type="EMBL" id="KD027662">
    <property type="protein sequence ID" value="EMS66755.1"/>
    <property type="molecule type" value="Genomic_DNA"/>
</dbReference>
<keyword evidence="2" id="KW-0804">Transcription</keyword>
<evidence type="ECO:0000256" key="3">
    <source>
        <dbReference type="ARBA" id="ARBA00022946"/>
    </source>
</evidence>
<dbReference type="InterPro" id="IPR038538">
    <property type="entry name" value="MTERF_sf"/>
</dbReference>
<name>M8ANS2_TRIUA</name>
<dbReference type="AlphaFoldDB" id="M8ANS2"/>
<protein>
    <recommendedName>
        <fullName evidence="5">mTERF domain-containing protein 1, mitochondrial</fullName>
    </recommendedName>
</protein>
<dbReference type="STRING" id="4572.M8ANS2"/>
<gene>
    <name evidence="4" type="ORF">TRIUR3_19759</name>
</gene>